<feature type="domain" description="Fe2OG dioxygenase" evidence="4">
    <location>
        <begin position="166"/>
        <end position="268"/>
    </location>
</feature>
<dbReference type="PROSITE" id="PS51471">
    <property type="entry name" value="FE2OG_OXY"/>
    <property type="match status" value="1"/>
</dbReference>
<keyword evidence="3" id="KW-0560">Oxidoreductase</keyword>
<dbReference type="Pfam" id="PF14226">
    <property type="entry name" value="DIOX_N"/>
    <property type="match status" value="1"/>
</dbReference>
<dbReference type="STRING" id="180498.A0A067KM15"/>
<reference evidence="5 6" key="1">
    <citation type="journal article" date="2014" name="PLoS ONE">
        <title>Global Analysis of Gene Expression Profiles in Physic Nut (Jatropha curcas L.) Seedlings Exposed to Salt Stress.</title>
        <authorList>
            <person name="Zhang L."/>
            <person name="Zhang C."/>
            <person name="Wu P."/>
            <person name="Chen Y."/>
            <person name="Li M."/>
            <person name="Jiang H."/>
            <person name="Wu G."/>
        </authorList>
    </citation>
    <scope>NUCLEOTIDE SEQUENCE [LARGE SCALE GENOMIC DNA]</scope>
    <source>
        <strain evidence="6">cv. GZQX0401</strain>
        <tissue evidence="5">Young leaves</tissue>
    </source>
</reference>
<accession>A0A067KM15</accession>
<gene>
    <name evidence="5" type="ORF">JCGZ_06223</name>
</gene>
<dbReference type="Proteomes" id="UP000027138">
    <property type="component" value="Unassembled WGS sequence"/>
</dbReference>
<comment type="similarity">
    <text evidence="3">Belongs to the iron/ascorbate-dependent oxidoreductase family.</text>
</comment>
<keyword evidence="2 3" id="KW-0408">Iron</keyword>
<keyword evidence="1 3" id="KW-0479">Metal-binding</keyword>
<dbReference type="KEGG" id="jcu:105635074"/>
<evidence type="ECO:0000259" key="4">
    <source>
        <dbReference type="PROSITE" id="PS51471"/>
    </source>
</evidence>
<dbReference type="GO" id="GO:0046872">
    <property type="term" value="F:metal ion binding"/>
    <property type="evidence" value="ECO:0007669"/>
    <property type="project" value="UniProtKB-KW"/>
</dbReference>
<dbReference type="InterPro" id="IPR026992">
    <property type="entry name" value="DIOX_N"/>
</dbReference>
<evidence type="ECO:0000313" key="6">
    <source>
        <dbReference type="Proteomes" id="UP000027138"/>
    </source>
</evidence>
<evidence type="ECO:0000313" key="5">
    <source>
        <dbReference type="EMBL" id="KDP37167.1"/>
    </source>
</evidence>
<name>A0A067KM15_JATCU</name>
<dbReference type="InterPro" id="IPR050231">
    <property type="entry name" value="Iron_ascorbate_oxido_reductase"/>
</dbReference>
<dbReference type="OrthoDB" id="288590at2759"/>
<dbReference type="AlphaFoldDB" id="A0A067KM15"/>
<dbReference type="Gene3D" id="2.60.120.330">
    <property type="entry name" value="B-lactam Antibiotic, Isopenicillin N Synthase, Chain"/>
    <property type="match status" value="1"/>
</dbReference>
<evidence type="ECO:0000256" key="3">
    <source>
        <dbReference type="RuleBase" id="RU003682"/>
    </source>
</evidence>
<proteinExistence type="inferred from homology"/>
<evidence type="ECO:0000256" key="2">
    <source>
        <dbReference type="ARBA" id="ARBA00023004"/>
    </source>
</evidence>
<dbReference type="GO" id="GO:0016491">
    <property type="term" value="F:oxidoreductase activity"/>
    <property type="evidence" value="ECO:0007669"/>
    <property type="project" value="UniProtKB-KW"/>
</dbReference>
<protein>
    <recommendedName>
        <fullName evidence="4">Fe2OG dioxygenase domain-containing protein</fullName>
    </recommendedName>
</protein>
<evidence type="ECO:0000256" key="1">
    <source>
        <dbReference type="ARBA" id="ARBA00022723"/>
    </source>
</evidence>
<dbReference type="Pfam" id="PF03171">
    <property type="entry name" value="2OG-FeII_Oxy"/>
    <property type="match status" value="1"/>
</dbReference>
<dbReference type="InterPro" id="IPR027443">
    <property type="entry name" value="IPNS-like_sf"/>
</dbReference>
<dbReference type="SUPFAM" id="SSF51197">
    <property type="entry name" value="Clavaminate synthase-like"/>
    <property type="match status" value="1"/>
</dbReference>
<organism evidence="5 6">
    <name type="scientific">Jatropha curcas</name>
    <name type="common">Barbados nut</name>
    <dbReference type="NCBI Taxonomy" id="180498"/>
    <lineage>
        <taxon>Eukaryota</taxon>
        <taxon>Viridiplantae</taxon>
        <taxon>Streptophyta</taxon>
        <taxon>Embryophyta</taxon>
        <taxon>Tracheophyta</taxon>
        <taxon>Spermatophyta</taxon>
        <taxon>Magnoliopsida</taxon>
        <taxon>eudicotyledons</taxon>
        <taxon>Gunneridae</taxon>
        <taxon>Pentapetalae</taxon>
        <taxon>rosids</taxon>
        <taxon>fabids</taxon>
        <taxon>Malpighiales</taxon>
        <taxon>Euphorbiaceae</taxon>
        <taxon>Crotonoideae</taxon>
        <taxon>Jatropheae</taxon>
        <taxon>Jatropha</taxon>
    </lineage>
</organism>
<dbReference type="PANTHER" id="PTHR47990">
    <property type="entry name" value="2-OXOGLUTARATE (2OG) AND FE(II)-DEPENDENT OXYGENASE SUPERFAMILY PROTEIN-RELATED"/>
    <property type="match status" value="1"/>
</dbReference>
<keyword evidence="6" id="KW-1185">Reference proteome</keyword>
<dbReference type="InterPro" id="IPR044861">
    <property type="entry name" value="IPNS-like_FE2OG_OXY"/>
</dbReference>
<dbReference type="InterPro" id="IPR005123">
    <property type="entry name" value="Oxoglu/Fe-dep_dioxygenase_dom"/>
</dbReference>
<dbReference type="EMBL" id="KK914415">
    <property type="protein sequence ID" value="KDP37167.1"/>
    <property type="molecule type" value="Genomic_DNA"/>
</dbReference>
<sequence length="321" mass="36504">MSPKACADLPTIDFSKLDLNNPSNNPEEWEFIRYQVKKAVEEYGCFKANSSKISSELTKAVLRDIEELFALPLETKMRNVADMHNGGYIGKATFTPLFESLGFLDPIDLEKIERITDALWPEGKPSFSKNMQSYSVQVLGMEKIMRTMILESLGLEKYLEEHINSTTTSLRIMKYDAPEPGEPQIALAPHIDQDMITILYQNEVGGLEVQSKVNGDWINVNLSPNNFLVLIGETFQAWTNGRTYAPIHRVTMSGNKDRYSVGTFTATKFGYIVKAPEEVVDEQNPLLYRPFDFMEVNQRFQQDLLSNSQKDIPTIKDYFGV</sequence>